<keyword evidence="2" id="KW-1185">Reference proteome</keyword>
<dbReference type="Gene3D" id="3.40.50.300">
    <property type="entry name" value="P-loop containing nucleotide triphosphate hydrolases"/>
    <property type="match status" value="1"/>
</dbReference>
<dbReference type="InterPro" id="IPR027417">
    <property type="entry name" value="P-loop_NTPase"/>
</dbReference>
<dbReference type="SUPFAM" id="SSF52540">
    <property type="entry name" value="P-loop containing nucleoside triphosphate hydrolases"/>
    <property type="match status" value="1"/>
</dbReference>
<feature type="non-terminal residue" evidence="1">
    <location>
        <position position="354"/>
    </location>
</feature>
<reference evidence="1 2" key="1">
    <citation type="submission" date="2022-05" db="EMBL/GenBank/DDBJ databases">
        <authorList>
            <consortium name="Genoscope - CEA"/>
            <person name="William W."/>
        </authorList>
    </citation>
    <scope>NUCLEOTIDE SEQUENCE [LARGE SCALE GENOMIC DNA]</scope>
</reference>
<accession>A0ABN8MX12</accession>
<sequence length="354" mass="40530">MIQELVNDSYEKCFQREMESLFGDFELDGDCGTENVVRCSLINPSYSSTLQEAITKLLDAKLTIDLFGFHDESQGATKVDDDARLSDQLTVLINDIGIAMKKLEYALFRGKIYKKKSEAKYTYAYKCEVSAFVNCLASNESFKGRLLKNMRRVIDILADPDCEVIRPIRVDYNLIEVNAGHCWSIKERRFLESPIPEEKVGLVTPRAFSKYDPQRNADPKYFREILENSPTDSDISEFCDDFLKLLHFNQKRHKDKVPCLIWDANSGKTSLFQPVLGLIHHSNIATVTKQKAFNKAMINKTTEVIFIDEASISTMEIDDWKILTQGGYTAADVKYQTAKSFINRCPCYPCYFQL</sequence>
<name>A0ABN8MX12_9CNID</name>
<proteinExistence type="predicted"/>
<dbReference type="EMBL" id="CALNXK010000006">
    <property type="protein sequence ID" value="CAH3037920.1"/>
    <property type="molecule type" value="Genomic_DNA"/>
</dbReference>
<evidence type="ECO:0000313" key="1">
    <source>
        <dbReference type="EMBL" id="CAH3037920.1"/>
    </source>
</evidence>
<evidence type="ECO:0000313" key="2">
    <source>
        <dbReference type="Proteomes" id="UP001159405"/>
    </source>
</evidence>
<gene>
    <name evidence="1" type="ORF">PLOB_00039543</name>
</gene>
<dbReference type="Proteomes" id="UP001159405">
    <property type="component" value="Unassembled WGS sequence"/>
</dbReference>
<organism evidence="1 2">
    <name type="scientific">Porites lobata</name>
    <dbReference type="NCBI Taxonomy" id="104759"/>
    <lineage>
        <taxon>Eukaryota</taxon>
        <taxon>Metazoa</taxon>
        <taxon>Cnidaria</taxon>
        <taxon>Anthozoa</taxon>
        <taxon>Hexacorallia</taxon>
        <taxon>Scleractinia</taxon>
        <taxon>Fungiina</taxon>
        <taxon>Poritidae</taxon>
        <taxon>Porites</taxon>
    </lineage>
</organism>
<comment type="caution">
    <text evidence="1">The sequence shown here is derived from an EMBL/GenBank/DDBJ whole genome shotgun (WGS) entry which is preliminary data.</text>
</comment>
<protein>
    <submittedName>
        <fullName evidence="1">Uncharacterized protein</fullName>
    </submittedName>
</protein>